<evidence type="ECO:0000313" key="1">
    <source>
        <dbReference type="EMBL" id="CAB4005256.1"/>
    </source>
</evidence>
<dbReference type="PANTHER" id="PTHR47331">
    <property type="entry name" value="PHD-TYPE DOMAIN-CONTAINING PROTEIN"/>
    <property type="match status" value="1"/>
</dbReference>
<comment type="caution">
    <text evidence="1">The sequence shown here is derived from an EMBL/GenBank/DDBJ whole genome shotgun (WGS) entry which is preliminary data.</text>
</comment>
<reference evidence="1" key="1">
    <citation type="submission" date="2020-04" db="EMBL/GenBank/DDBJ databases">
        <authorList>
            <person name="Alioto T."/>
            <person name="Alioto T."/>
            <person name="Gomez Garrido J."/>
        </authorList>
    </citation>
    <scope>NUCLEOTIDE SEQUENCE</scope>
    <source>
        <strain evidence="1">A484AB</strain>
    </source>
</reference>
<sequence length="199" mass="23073">MERQQATVERFTTGMELPKREFLYFDGNPVNYTRFMRNFELNVENRVQETSVKLSFLIQYTSGTGREAIENCVILPADEEFVEKNASTANTIFGKLVGAKPDDDNKNKFRPQISNKGTLGVTRYTETQTSETRPAGNVEMTGYKDNNSHPARKQVRCIYCNQTNHDLERCYKFREKTHKETMDFVRKEKLCDNCLPTNI</sequence>
<organism evidence="1 2">
    <name type="scientific">Paramuricea clavata</name>
    <name type="common">Red gorgonian</name>
    <name type="synonym">Violescent sea-whip</name>
    <dbReference type="NCBI Taxonomy" id="317549"/>
    <lineage>
        <taxon>Eukaryota</taxon>
        <taxon>Metazoa</taxon>
        <taxon>Cnidaria</taxon>
        <taxon>Anthozoa</taxon>
        <taxon>Octocorallia</taxon>
        <taxon>Malacalcyonacea</taxon>
        <taxon>Plexauridae</taxon>
        <taxon>Paramuricea</taxon>
    </lineage>
</organism>
<dbReference type="Proteomes" id="UP001152795">
    <property type="component" value="Unassembled WGS sequence"/>
</dbReference>
<dbReference type="AlphaFoldDB" id="A0A7D9ECZ4"/>
<proteinExistence type="predicted"/>
<protein>
    <submittedName>
        <fullName evidence="1">Uncharacterized protein</fullName>
    </submittedName>
</protein>
<accession>A0A7D9ECZ4</accession>
<dbReference type="OrthoDB" id="5987677at2759"/>
<gene>
    <name evidence="1" type="ORF">PACLA_8A084745</name>
</gene>
<keyword evidence="2" id="KW-1185">Reference proteome</keyword>
<dbReference type="EMBL" id="CACRXK020005143">
    <property type="protein sequence ID" value="CAB4005256.1"/>
    <property type="molecule type" value="Genomic_DNA"/>
</dbReference>
<evidence type="ECO:0000313" key="2">
    <source>
        <dbReference type="Proteomes" id="UP001152795"/>
    </source>
</evidence>
<name>A0A7D9ECZ4_PARCT</name>